<name>A0A8S1YNF9_PAROT</name>
<reference evidence="1" key="1">
    <citation type="submission" date="2021-01" db="EMBL/GenBank/DDBJ databases">
        <authorList>
            <consortium name="Genoscope - CEA"/>
            <person name="William W."/>
        </authorList>
    </citation>
    <scope>NUCLEOTIDE SEQUENCE</scope>
</reference>
<comment type="caution">
    <text evidence="1">The sequence shown here is derived from an EMBL/GenBank/DDBJ whole genome shotgun (WGS) entry which is preliminary data.</text>
</comment>
<accession>A0A8S1YNF9</accession>
<evidence type="ECO:0000313" key="1">
    <source>
        <dbReference type="EMBL" id="CAD8214047.1"/>
    </source>
</evidence>
<evidence type="ECO:0000313" key="2">
    <source>
        <dbReference type="Proteomes" id="UP000683925"/>
    </source>
</evidence>
<dbReference type="AlphaFoldDB" id="A0A8S1YNF9"/>
<gene>
    <name evidence="1" type="ORF">POCTA_138.1.T1670018</name>
</gene>
<sequence>MIYLLRFEFLHSYFYYVFYQYTGPSSSAQLILYQKMPKRLQDYQQANLLQPNQSSQSVQNNLNFYEKDGRYNKSYYFNNRSIMALQIQKEILQEEELICGLENCSSQYQQVIAFPAIGYGLLDTKSLDSVSLIEYSQYELKVFVGNGQEKILNFIGYQAILQIFIISHSNDLFIVHNADVFLIIPIKPYQLTNLGYLINQPKSEWTQEMINFINECFSFQGQEFSEFKQHPIQRFVDFQMNFKTVCSVSIKTNTHFISQQGSIIIGIKKMFLIDL</sequence>
<proteinExistence type="predicted"/>
<protein>
    <submittedName>
        <fullName evidence="1">Uncharacterized protein</fullName>
    </submittedName>
</protein>
<dbReference type="Proteomes" id="UP000683925">
    <property type="component" value="Unassembled WGS sequence"/>
</dbReference>
<dbReference type="EMBL" id="CAJJDP010000170">
    <property type="protein sequence ID" value="CAD8214047.1"/>
    <property type="molecule type" value="Genomic_DNA"/>
</dbReference>
<organism evidence="1 2">
    <name type="scientific">Paramecium octaurelia</name>
    <dbReference type="NCBI Taxonomy" id="43137"/>
    <lineage>
        <taxon>Eukaryota</taxon>
        <taxon>Sar</taxon>
        <taxon>Alveolata</taxon>
        <taxon>Ciliophora</taxon>
        <taxon>Intramacronucleata</taxon>
        <taxon>Oligohymenophorea</taxon>
        <taxon>Peniculida</taxon>
        <taxon>Parameciidae</taxon>
        <taxon>Paramecium</taxon>
    </lineage>
</organism>
<keyword evidence="2" id="KW-1185">Reference proteome</keyword>